<sequence length="130" mass="14424">MDIMKKSVGTEVITVDIQATKDLLTLGHCYLDVRTEEEFKKGHLENALNIPYMFTTPEGRVKNPKFLEQVMAILGKEENLVVGCQSGVRSVYATTDLLDAEFKHVLNMGGGYIAWVGNGFAVKKSDDVKI</sequence>
<dbReference type="Pfam" id="PF00581">
    <property type="entry name" value="Rhodanese"/>
    <property type="match status" value="1"/>
</dbReference>
<keyword evidence="4" id="KW-1185">Reference proteome</keyword>
<accession>A0A4D8YB45</accession>
<dbReference type="PANTHER" id="PTHR44542">
    <property type="entry name" value="THIOSULFATE SULFURTRANSFERASE 18"/>
    <property type="match status" value="1"/>
</dbReference>
<dbReference type="STRING" id="180675.A0A4D8YB45"/>
<dbReference type="OrthoDB" id="566238at2759"/>
<proteinExistence type="predicted"/>
<evidence type="ECO:0000313" key="4">
    <source>
        <dbReference type="Proteomes" id="UP000298416"/>
    </source>
</evidence>
<dbReference type="CDD" id="cd00158">
    <property type="entry name" value="RHOD"/>
    <property type="match status" value="1"/>
</dbReference>
<comment type="caution">
    <text evidence="3">The sequence shown here is derived from an EMBL/GenBank/DDBJ whole genome shotgun (WGS) entry which is preliminary data.</text>
</comment>
<protein>
    <recommendedName>
        <fullName evidence="1">Rhodanese domain-containing protein</fullName>
    </recommendedName>
</protein>
<dbReference type="InterPro" id="IPR001763">
    <property type="entry name" value="Rhodanese-like_dom"/>
</dbReference>
<dbReference type="Proteomes" id="UP000298416">
    <property type="component" value="Unassembled WGS sequence"/>
</dbReference>
<dbReference type="PROSITE" id="PS50206">
    <property type="entry name" value="RHODANESE_3"/>
    <property type="match status" value="1"/>
</dbReference>
<evidence type="ECO:0000313" key="2">
    <source>
        <dbReference type="EMBL" id="KAG6399871.1"/>
    </source>
</evidence>
<dbReference type="AlphaFoldDB" id="A0A4D8YB45"/>
<dbReference type="EMBL" id="PNBA02000015">
    <property type="protein sequence ID" value="KAG6399873.1"/>
    <property type="molecule type" value="Genomic_DNA"/>
</dbReference>
<dbReference type="SMART" id="SM00450">
    <property type="entry name" value="RHOD"/>
    <property type="match status" value="1"/>
</dbReference>
<dbReference type="GO" id="GO:0003824">
    <property type="term" value="F:catalytic activity"/>
    <property type="evidence" value="ECO:0007669"/>
    <property type="project" value="InterPro"/>
</dbReference>
<name>A0A4D8YB45_SALSN</name>
<dbReference type="Gene3D" id="3.40.250.10">
    <property type="entry name" value="Rhodanese-like domain"/>
    <property type="match status" value="1"/>
</dbReference>
<organism evidence="3">
    <name type="scientific">Salvia splendens</name>
    <name type="common">Scarlet sage</name>
    <dbReference type="NCBI Taxonomy" id="180675"/>
    <lineage>
        <taxon>Eukaryota</taxon>
        <taxon>Viridiplantae</taxon>
        <taxon>Streptophyta</taxon>
        <taxon>Embryophyta</taxon>
        <taxon>Tracheophyta</taxon>
        <taxon>Spermatophyta</taxon>
        <taxon>Magnoliopsida</taxon>
        <taxon>eudicotyledons</taxon>
        <taxon>Gunneridae</taxon>
        <taxon>Pentapetalae</taxon>
        <taxon>asterids</taxon>
        <taxon>lamiids</taxon>
        <taxon>Lamiales</taxon>
        <taxon>Lamiaceae</taxon>
        <taxon>Nepetoideae</taxon>
        <taxon>Mentheae</taxon>
        <taxon>Salviinae</taxon>
        <taxon>Salvia</taxon>
        <taxon>Salvia subgen. Calosphace</taxon>
        <taxon>core Calosphace</taxon>
    </lineage>
</organism>
<dbReference type="PANTHER" id="PTHR44542:SF12">
    <property type="entry name" value="THIOSULFATE SULFURTRANSFERASE 18"/>
    <property type="match status" value="1"/>
</dbReference>
<gene>
    <name evidence="2" type="ORF">SASPL_141356</name>
    <name evidence="3" type="ORF">SASPL_141358</name>
</gene>
<dbReference type="SUPFAM" id="SSF52821">
    <property type="entry name" value="Rhodanese/Cell cycle control phosphatase"/>
    <property type="match status" value="1"/>
</dbReference>
<reference evidence="3" key="2">
    <citation type="submission" date="2020-08" db="EMBL/GenBank/DDBJ databases">
        <title>Plant Genome Project.</title>
        <authorList>
            <person name="Zhang R.-G."/>
        </authorList>
    </citation>
    <scope>NUCLEOTIDE SEQUENCE</scope>
    <source>
        <strain evidence="3">Huo1</strain>
        <tissue evidence="3">Leaf</tissue>
    </source>
</reference>
<dbReference type="EMBL" id="PNBA02000015">
    <property type="protein sequence ID" value="KAG6399871.1"/>
    <property type="molecule type" value="Genomic_DNA"/>
</dbReference>
<evidence type="ECO:0000259" key="1">
    <source>
        <dbReference type="PROSITE" id="PS50206"/>
    </source>
</evidence>
<feature type="domain" description="Rhodanese" evidence="1">
    <location>
        <begin position="27"/>
        <end position="124"/>
    </location>
</feature>
<dbReference type="InterPro" id="IPR036873">
    <property type="entry name" value="Rhodanese-like_dom_sf"/>
</dbReference>
<evidence type="ECO:0000313" key="3">
    <source>
        <dbReference type="EMBL" id="KAG6399873.1"/>
    </source>
</evidence>
<reference evidence="3" key="1">
    <citation type="submission" date="2018-01" db="EMBL/GenBank/DDBJ databases">
        <authorList>
            <person name="Mao J.F."/>
        </authorList>
    </citation>
    <scope>NUCLEOTIDE SEQUENCE</scope>
    <source>
        <strain evidence="3">Huo1</strain>
        <tissue evidence="3">Leaf</tissue>
    </source>
</reference>
<dbReference type="InterPro" id="IPR044684">
    <property type="entry name" value="STR17/STR18/HARC1-like"/>
</dbReference>